<name>A0A2V2MTY4_9EURY</name>
<comment type="caution">
    <text evidence="1">The sequence shown here is derived from an EMBL/GenBank/DDBJ whole genome shotgun (WGS) entry which is preliminary data.</text>
</comment>
<proteinExistence type="predicted"/>
<sequence length="330" mass="35658">MPFHVESMGISCRKIYMKFGSVVLLAILVPVALIGFAKADRLPNQTPENQVFTLDTVIDVTGAVDAGTKMDWFITTPGVIETGTLAHHDSDSYFYPLGKVIADTQYRDSILSNGGKLAENKNFGFSSKDQLNGLNNIDSSKVLTYGSTEGSHLVGEEEYTLDVAGEAKRADDNIRCVFSMINGRWLPPFCNIVSAKSSLINVNSAQVSSKGTVRAVATTDDIPAEVNYQIAVTPDANSGSGFAEGTVKTTYAGSVMEGRDIGLYSTGNYAKYPLTDPEGTPRTFDIYSGWYTDGSAYKTSVINTWKDSTTVTGGIKNLQKAFAYKSGFRI</sequence>
<organism evidence="1 2">
    <name type="scientific">Methanospirillum lacunae</name>
    <dbReference type="NCBI Taxonomy" id="668570"/>
    <lineage>
        <taxon>Archaea</taxon>
        <taxon>Methanobacteriati</taxon>
        <taxon>Methanobacteriota</taxon>
        <taxon>Stenosarchaea group</taxon>
        <taxon>Methanomicrobia</taxon>
        <taxon>Methanomicrobiales</taxon>
        <taxon>Methanospirillaceae</taxon>
        <taxon>Methanospirillum</taxon>
    </lineage>
</organism>
<dbReference type="Proteomes" id="UP000245657">
    <property type="component" value="Unassembled WGS sequence"/>
</dbReference>
<reference evidence="1 2" key="1">
    <citation type="submission" date="2018-05" db="EMBL/GenBank/DDBJ databases">
        <title>Draft genome of Methanospirillum lacunae Ki8-1.</title>
        <authorList>
            <person name="Dueholm M.S."/>
            <person name="Nielsen P.H."/>
            <person name="Bakmann L.F."/>
            <person name="Otzen D.E."/>
        </authorList>
    </citation>
    <scope>NUCLEOTIDE SEQUENCE [LARGE SCALE GENOMIC DNA]</scope>
    <source>
        <strain evidence="1 2">Ki8-1</strain>
    </source>
</reference>
<accession>A0A2V2MTY4</accession>
<evidence type="ECO:0000313" key="2">
    <source>
        <dbReference type="Proteomes" id="UP000245657"/>
    </source>
</evidence>
<dbReference type="EMBL" id="QGMY01000008">
    <property type="protein sequence ID" value="PWR71654.1"/>
    <property type="molecule type" value="Genomic_DNA"/>
</dbReference>
<dbReference type="AlphaFoldDB" id="A0A2V2MTY4"/>
<protein>
    <submittedName>
        <fullName evidence="1">Uncharacterized protein</fullName>
    </submittedName>
</protein>
<keyword evidence="2" id="KW-1185">Reference proteome</keyword>
<evidence type="ECO:0000313" key="1">
    <source>
        <dbReference type="EMBL" id="PWR71654.1"/>
    </source>
</evidence>
<gene>
    <name evidence="1" type="ORF">DK846_12450</name>
</gene>